<keyword evidence="3" id="KW-1185">Reference proteome</keyword>
<proteinExistence type="predicted"/>
<dbReference type="RefSeq" id="WP_047897819.1">
    <property type="nucleotide sequence ID" value="NZ_AEJF01000246.1"/>
</dbReference>
<feature type="chain" id="PRO_5005251327" description="Lipoprotein" evidence="1">
    <location>
        <begin position="20"/>
        <end position="140"/>
    </location>
</feature>
<evidence type="ECO:0000256" key="1">
    <source>
        <dbReference type="SAM" id="SignalP"/>
    </source>
</evidence>
<organism evidence="2 3">
    <name type="scientific">Caballeronia mineralivorans PML1(12)</name>
    <dbReference type="NCBI Taxonomy" id="908627"/>
    <lineage>
        <taxon>Bacteria</taxon>
        <taxon>Pseudomonadati</taxon>
        <taxon>Pseudomonadota</taxon>
        <taxon>Betaproteobacteria</taxon>
        <taxon>Burkholderiales</taxon>
        <taxon>Burkholderiaceae</taxon>
        <taxon>Caballeronia</taxon>
    </lineage>
</organism>
<dbReference type="AlphaFoldDB" id="A0A0J1FLQ5"/>
<dbReference type="PATRIC" id="fig|908627.4.peg.9024"/>
<dbReference type="Proteomes" id="UP000035963">
    <property type="component" value="Unassembled WGS sequence"/>
</dbReference>
<comment type="caution">
    <text evidence="2">The sequence shown here is derived from an EMBL/GenBank/DDBJ whole genome shotgun (WGS) entry which is preliminary data.</text>
</comment>
<reference evidence="2 3" key="1">
    <citation type="journal article" date="2015" name="Genome Announc.">
        <title>Draft Genome Sequence of Burkholderia sp. Strain PML1(12), an Ectomycorrhizosphere-Inhabiting Bacterium with Effective Mineral-Weathering Ability.</title>
        <authorList>
            <person name="Uroz S."/>
            <person name="Oger P."/>
        </authorList>
    </citation>
    <scope>NUCLEOTIDE SEQUENCE [LARGE SCALE GENOMIC DNA]</scope>
    <source>
        <strain evidence="3">PML1(12)</strain>
    </source>
</reference>
<dbReference type="EMBL" id="AEJF01000246">
    <property type="protein sequence ID" value="KLU20638.1"/>
    <property type="molecule type" value="Genomic_DNA"/>
</dbReference>
<keyword evidence="1" id="KW-0732">Signal</keyword>
<evidence type="ECO:0008006" key="4">
    <source>
        <dbReference type="Google" id="ProtNLM"/>
    </source>
</evidence>
<gene>
    <name evidence="2" type="ORF">EOS_40250</name>
</gene>
<feature type="signal peptide" evidence="1">
    <location>
        <begin position="1"/>
        <end position="19"/>
    </location>
</feature>
<evidence type="ECO:0000313" key="3">
    <source>
        <dbReference type="Proteomes" id="UP000035963"/>
    </source>
</evidence>
<evidence type="ECO:0000313" key="2">
    <source>
        <dbReference type="EMBL" id="KLU20638.1"/>
    </source>
</evidence>
<protein>
    <recommendedName>
        <fullName evidence="4">Lipoprotein</fullName>
    </recommendedName>
</protein>
<name>A0A0J1FLQ5_9BURK</name>
<accession>A0A0J1FLQ5</accession>
<sequence>MKNFLIIPALMLFSSNSNAEHFLVSKDDVQNAIVATTLGGCHGSVKEVHADAYTVRATTFDDGGCDMKSEHGKITSLFTVQRDGAQFPETMEVVTSRSDSDVKGAFSEILTYTENNNEEFSSMWESALAKEQKESQNKGY</sequence>